<dbReference type="GO" id="GO:0003677">
    <property type="term" value="F:DNA binding"/>
    <property type="evidence" value="ECO:0007669"/>
    <property type="project" value="InterPro"/>
</dbReference>
<organism evidence="7 8">
    <name type="scientific">Candidatus Competibacter denitrificans Run_A_D11</name>
    <dbReference type="NCBI Taxonomy" id="1400863"/>
    <lineage>
        <taxon>Bacteria</taxon>
        <taxon>Pseudomonadati</taxon>
        <taxon>Pseudomonadota</taxon>
        <taxon>Gammaproteobacteria</taxon>
        <taxon>Candidatus Competibacteraceae</taxon>
        <taxon>Candidatus Competibacter</taxon>
    </lineage>
</organism>
<gene>
    <name evidence="7" type="ORF">BN873_470027</name>
</gene>
<dbReference type="InterPro" id="IPR013325">
    <property type="entry name" value="RNA_pol_sigma_r2"/>
</dbReference>
<evidence type="ECO:0000256" key="4">
    <source>
        <dbReference type="ARBA" id="ARBA00023163"/>
    </source>
</evidence>
<evidence type="ECO:0000256" key="3">
    <source>
        <dbReference type="ARBA" id="ARBA00023082"/>
    </source>
</evidence>
<dbReference type="STRING" id="1400863.BN873_470027"/>
<dbReference type="InterPro" id="IPR013324">
    <property type="entry name" value="RNA_pol_sigma_r3/r4-like"/>
</dbReference>
<name>W6MB33_9GAMM</name>
<keyword evidence="4" id="KW-0804">Transcription</keyword>
<feature type="domain" description="RNA polymerase sigma-70 region 2" evidence="5">
    <location>
        <begin position="74"/>
        <end position="140"/>
    </location>
</feature>
<dbReference type="AlphaFoldDB" id="W6MB33"/>
<dbReference type="InterPro" id="IPR014284">
    <property type="entry name" value="RNA_pol_sigma-70_dom"/>
</dbReference>
<dbReference type="Gene3D" id="1.10.10.10">
    <property type="entry name" value="Winged helix-like DNA-binding domain superfamily/Winged helix DNA-binding domain"/>
    <property type="match status" value="1"/>
</dbReference>
<dbReference type="EMBL" id="CBTJ020000055">
    <property type="protein sequence ID" value="CDI03285.1"/>
    <property type="molecule type" value="Genomic_DNA"/>
</dbReference>
<dbReference type="Pfam" id="PF04542">
    <property type="entry name" value="Sigma70_r2"/>
    <property type="match status" value="1"/>
</dbReference>
<evidence type="ECO:0000313" key="8">
    <source>
        <dbReference type="Proteomes" id="UP000035760"/>
    </source>
</evidence>
<comment type="similarity">
    <text evidence="1">Belongs to the sigma-70 factor family. ECF subfamily.</text>
</comment>
<dbReference type="InterPro" id="IPR036388">
    <property type="entry name" value="WH-like_DNA-bd_sf"/>
</dbReference>
<dbReference type="Gene3D" id="1.10.1740.10">
    <property type="match status" value="1"/>
</dbReference>
<dbReference type="PANTHER" id="PTHR43133">
    <property type="entry name" value="RNA POLYMERASE ECF-TYPE SIGMA FACTO"/>
    <property type="match status" value="1"/>
</dbReference>
<dbReference type="GO" id="GO:0016987">
    <property type="term" value="F:sigma factor activity"/>
    <property type="evidence" value="ECO:0007669"/>
    <property type="project" value="UniProtKB-KW"/>
</dbReference>
<sequence length="234" mass="26311">MRSAIESEYIASTILEKSALWPMVGLGGESGRSRLYCLDKIPVTARISCMATPDSLVDLLARCALRDRHAFERLYRQASPVLYGLLLKLTHDRELAADLLQEGFVRIWQRAGDYRPALGQPLTWMGSIVRHLTIDRLRRGEHRHHAELDDAGWEHVAAPGLSPEEQLHLEQGDHALVRCLEGLEAEPRRAVLLAYFEGLTHDAIAQSLDRPLGTVKAWVRRSLQRLKICLGEAA</sequence>
<proteinExistence type="inferred from homology"/>
<dbReference type="GO" id="GO:0006352">
    <property type="term" value="P:DNA-templated transcription initiation"/>
    <property type="evidence" value="ECO:0007669"/>
    <property type="project" value="InterPro"/>
</dbReference>
<accession>W6MB33</accession>
<dbReference type="InterPro" id="IPR013249">
    <property type="entry name" value="RNA_pol_sigma70_r4_t2"/>
</dbReference>
<evidence type="ECO:0000313" key="7">
    <source>
        <dbReference type="EMBL" id="CDI03285.1"/>
    </source>
</evidence>
<feature type="domain" description="RNA polymerase sigma factor 70 region 4 type 2" evidence="6">
    <location>
        <begin position="175"/>
        <end position="226"/>
    </location>
</feature>
<evidence type="ECO:0000256" key="2">
    <source>
        <dbReference type="ARBA" id="ARBA00023015"/>
    </source>
</evidence>
<dbReference type="Proteomes" id="UP000035760">
    <property type="component" value="Unassembled WGS sequence"/>
</dbReference>
<keyword evidence="2" id="KW-0805">Transcription regulation</keyword>
<dbReference type="InterPro" id="IPR039425">
    <property type="entry name" value="RNA_pol_sigma-70-like"/>
</dbReference>
<evidence type="ECO:0000259" key="5">
    <source>
        <dbReference type="Pfam" id="PF04542"/>
    </source>
</evidence>
<dbReference type="PANTHER" id="PTHR43133:SF62">
    <property type="entry name" value="RNA POLYMERASE SIGMA FACTOR SIGZ"/>
    <property type="match status" value="1"/>
</dbReference>
<keyword evidence="3" id="KW-0731">Sigma factor</keyword>
<dbReference type="SUPFAM" id="SSF88659">
    <property type="entry name" value="Sigma3 and sigma4 domains of RNA polymerase sigma factors"/>
    <property type="match status" value="1"/>
</dbReference>
<keyword evidence="8" id="KW-1185">Reference proteome</keyword>
<dbReference type="Pfam" id="PF08281">
    <property type="entry name" value="Sigma70_r4_2"/>
    <property type="match status" value="1"/>
</dbReference>
<dbReference type="InterPro" id="IPR007627">
    <property type="entry name" value="RNA_pol_sigma70_r2"/>
</dbReference>
<dbReference type="NCBIfam" id="TIGR02937">
    <property type="entry name" value="sigma70-ECF"/>
    <property type="match status" value="1"/>
</dbReference>
<protein>
    <submittedName>
        <fullName evidence="7">Uncharacterized protein</fullName>
    </submittedName>
</protein>
<evidence type="ECO:0000259" key="6">
    <source>
        <dbReference type="Pfam" id="PF08281"/>
    </source>
</evidence>
<comment type="caution">
    <text evidence="7">The sequence shown here is derived from an EMBL/GenBank/DDBJ whole genome shotgun (WGS) entry which is preliminary data.</text>
</comment>
<reference evidence="7" key="1">
    <citation type="submission" date="2013-07" db="EMBL/GenBank/DDBJ databases">
        <authorList>
            <person name="McIlroy S."/>
        </authorList>
    </citation>
    <scope>NUCLEOTIDE SEQUENCE [LARGE SCALE GENOMIC DNA]</scope>
    <source>
        <strain evidence="7">Run_A_D11</strain>
    </source>
</reference>
<reference evidence="7" key="2">
    <citation type="submission" date="2014-03" db="EMBL/GenBank/DDBJ databases">
        <title>Candidatus Competibacter-lineage genomes retrieved from metagenomes reveal functional metabolic diversity.</title>
        <authorList>
            <person name="McIlroy S.J."/>
            <person name="Albertsen M."/>
            <person name="Andresen E.K."/>
            <person name="Saunders A.M."/>
            <person name="Kristiansen R."/>
            <person name="Stokholm-Bjerregaard M."/>
            <person name="Nielsen K.L."/>
            <person name="Nielsen P.H."/>
        </authorList>
    </citation>
    <scope>NUCLEOTIDE SEQUENCE</scope>
    <source>
        <strain evidence="7">Run_A_D11</strain>
    </source>
</reference>
<dbReference type="SUPFAM" id="SSF88946">
    <property type="entry name" value="Sigma2 domain of RNA polymerase sigma factors"/>
    <property type="match status" value="1"/>
</dbReference>
<evidence type="ECO:0000256" key="1">
    <source>
        <dbReference type="ARBA" id="ARBA00010641"/>
    </source>
</evidence>